<reference evidence="2 3" key="1">
    <citation type="submission" date="2020-12" db="EMBL/GenBank/DDBJ databases">
        <title>Olleya sediminilitoris sp. nov., isolated from a tidal flat.</title>
        <authorList>
            <person name="Park S."/>
            <person name="Yoon J.-H."/>
        </authorList>
    </citation>
    <scope>NUCLEOTIDE SEQUENCE [LARGE SCALE GENOMIC DNA]</scope>
    <source>
        <strain evidence="2 3">YSTF-M6</strain>
    </source>
</reference>
<gene>
    <name evidence="2" type="ORF">JAO71_13870</name>
</gene>
<evidence type="ECO:0008006" key="4">
    <source>
        <dbReference type="Google" id="ProtNLM"/>
    </source>
</evidence>
<evidence type="ECO:0000313" key="3">
    <source>
        <dbReference type="Proteomes" id="UP000605013"/>
    </source>
</evidence>
<evidence type="ECO:0000256" key="1">
    <source>
        <dbReference type="SAM" id="SignalP"/>
    </source>
</evidence>
<keyword evidence="1" id="KW-0732">Signal</keyword>
<dbReference type="EMBL" id="JAEMEF010000015">
    <property type="protein sequence ID" value="MBL7560890.1"/>
    <property type="molecule type" value="Genomic_DNA"/>
</dbReference>
<protein>
    <recommendedName>
        <fullName evidence="4">Lipocalin-like domain-containing protein</fullName>
    </recommendedName>
</protein>
<comment type="caution">
    <text evidence="2">The sequence shown here is derived from an EMBL/GenBank/DDBJ whole genome shotgun (WGS) entry which is preliminary data.</text>
</comment>
<sequence length="138" mass="15419">MKIGKLSLLMVLSLVFLTSCNNDDDSTQPETLNGIWNLSKVWGGLQGINIDYNQGEVKWDFNLNNNTLTVENNLVTTGPEYIYAGLESGTYDIEIIQSGETETLYIDNNERGVLILTENNLKIDDGLAADGFIRELKR</sequence>
<name>A0ABS1WP64_9FLAO</name>
<accession>A0ABS1WP64</accession>
<proteinExistence type="predicted"/>
<dbReference type="RefSeq" id="WP_116823266.1">
    <property type="nucleotide sequence ID" value="NZ_JAEMEF010000015.1"/>
</dbReference>
<feature type="chain" id="PRO_5047211171" description="Lipocalin-like domain-containing protein" evidence="1">
    <location>
        <begin position="22"/>
        <end position="138"/>
    </location>
</feature>
<dbReference type="Proteomes" id="UP000605013">
    <property type="component" value="Unassembled WGS sequence"/>
</dbReference>
<dbReference type="PROSITE" id="PS51257">
    <property type="entry name" value="PROKAR_LIPOPROTEIN"/>
    <property type="match status" value="1"/>
</dbReference>
<evidence type="ECO:0000313" key="2">
    <source>
        <dbReference type="EMBL" id="MBL7560890.1"/>
    </source>
</evidence>
<feature type="signal peptide" evidence="1">
    <location>
        <begin position="1"/>
        <end position="21"/>
    </location>
</feature>
<keyword evidence="3" id="KW-1185">Reference proteome</keyword>
<organism evidence="2 3">
    <name type="scientific">Olleya sediminilitoris</name>
    <dbReference type="NCBI Taxonomy" id="2795739"/>
    <lineage>
        <taxon>Bacteria</taxon>
        <taxon>Pseudomonadati</taxon>
        <taxon>Bacteroidota</taxon>
        <taxon>Flavobacteriia</taxon>
        <taxon>Flavobacteriales</taxon>
        <taxon>Flavobacteriaceae</taxon>
    </lineage>
</organism>